<evidence type="ECO:0000259" key="1">
    <source>
        <dbReference type="Pfam" id="PF13302"/>
    </source>
</evidence>
<proteinExistence type="predicted"/>
<dbReference type="EMBL" id="JAATJN010000001">
    <property type="protein sequence ID" value="NJC55667.1"/>
    <property type="molecule type" value="Genomic_DNA"/>
</dbReference>
<accession>A0A846S482</accession>
<keyword evidence="2" id="KW-0808">Transferase</keyword>
<organism evidence="2 3">
    <name type="scientific">Brevibacterium marinum</name>
    <dbReference type="NCBI Taxonomy" id="418643"/>
    <lineage>
        <taxon>Bacteria</taxon>
        <taxon>Bacillati</taxon>
        <taxon>Actinomycetota</taxon>
        <taxon>Actinomycetes</taxon>
        <taxon>Micrococcales</taxon>
        <taxon>Brevibacteriaceae</taxon>
        <taxon>Brevibacterium</taxon>
    </lineage>
</organism>
<name>A0A846S482_9MICO</name>
<reference evidence="2 3" key="1">
    <citation type="submission" date="2020-03" db="EMBL/GenBank/DDBJ databases">
        <title>Sequencing the genomes of 1000 actinobacteria strains.</title>
        <authorList>
            <person name="Klenk H.-P."/>
        </authorList>
    </citation>
    <scope>NUCLEOTIDE SEQUENCE [LARGE SCALE GENOMIC DNA]</scope>
    <source>
        <strain evidence="2 3">DSM 18964</strain>
    </source>
</reference>
<comment type="caution">
    <text evidence="2">The sequence shown here is derived from an EMBL/GenBank/DDBJ whole genome shotgun (WGS) entry which is preliminary data.</text>
</comment>
<protein>
    <submittedName>
        <fullName evidence="2">RimJ/RimL family protein N-acetyltransferase</fullName>
    </submittedName>
</protein>
<dbReference type="GO" id="GO:0016747">
    <property type="term" value="F:acyltransferase activity, transferring groups other than amino-acyl groups"/>
    <property type="evidence" value="ECO:0007669"/>
    <property type="project" value="InterPro"/>
</dbReference>
<dbReference type="Pfam" id="PF13302">
    <property type="entry name" value="Acetyltransf_3"/>
    <property type="match status" value="1"/>
</dbReference>
<sequence>MSTNDLDEMANLLGDCGLTWQMLNATAELEVGFHVKTSAQYFGFATEAAIACREYARSHALASRLVSIIHRDNRPSQRVAQKTGMSLDRSLTHSSPVHDVYSMDL</sequence>
<dbReference type="AlphaFoldDB" id="A0A846S482"/>
<dbReference type="RefSeq" id="WP_209043850.1">
    <property type="nucleotide sequence ID" value="NZ_BAAAPQ010000026.1"/>
</dbReference>
<dbReference type="InterPro" id="IPR016181">
    <property type="entry name" value="Acyl_CoA_acyltransferase"/>
</dbReference>
<dbReference type="SUPFAM" id="SSF55729">
    <property type="entry name" value="Acyl-CoA N-acyltransferases (Nat)"/>
    <property type="match status" value="1"/>
</dbReference>
<dbReference type="Gene3D" id="3.40.630.30">
    <property type="match status" value="1"/>
</dbReference>
<evidence type="ECO:0000313" key="2">
    <source>
        <dbReference type="EMBL" id="NJC55667.1"/>
    </source>
</evidence>
<feature type="domain" description="N-acetyltransferase" evidence="1">
    <location>
        <begin position="11"/>
        <end position="85"/>
    </location>
</feature>
<evidence type="ECO:0000313" key="3">
    <source>
        <dbReference type="Proteomes" id="UP000576792"/>
    </source>
</evidence>
<gene>
    <name evidence="2" type="ORF">BKA07_000702</name>
</gene>
<dbReference type="Proteomes" id="UP000576792">
    <property type="component" value="Unassembled WGS sequence"/>
</dbReference>
<keyword evidence="3" id="KW-1185">Reference proteome</keyword>
<dbReference type="InterPro" id="IPR000182">
    <property type="entry name" value="GNAT_dom"/>
</dbReference>